<feature type="region of interest" description="Disordered" evidence="1">
    <location>
        <begin position="12"/>
        <end position="39"/>
    </location>
</feature>
<keyword evidence="3" id="KW-1185">Reference proteome</keyword>
<name>A0ABP1QPP1_9HEXA</name>
<organism evidence="2 3">
    <name type="scientific">Orchesella dallaii</name>
    <dbReference type="NCBI Taxonomy" id="48710"/>
    <lineage>
        <taxon>Eukaryota</taxon>
        <taxon>Metazoa</taxon>
        <taxon>Ecdysozoa</taxon>
        <taxon>Arthropoda</taxon>
        <taxon>Hexapoda</taxon>
        <taxon>Collembola</taxon>
        <taxon>Entomobryomorpha</taxon>
        <taxon>Entomobryoidea</taxon>
        <taxon>Orchesellidae</taxon>
        <taxon>Orchesellinae</taxon>
        <taxon>Orchesella</taxon>
    </lineage>
</organism>
<evidence type="ECO:0000313" key="3">
    <source>
        <dbReference type="Proteomes" id="UP001642540"/>
    </source>
</evidence>
<evidence type="ECO:0000256" key="1">
    <source>
        <dbReference type="SAM" id="MobiDB-lite"/>
    </source>
</evidence>
<dbReference type="EMBL" id="CAXLJM020000042">
    <property type="protein sequence ID" value="CAL8109782.1"/>
    <property type="molecule type" value="Genomic_DNA"/>
</dbReference>
<protein>
    <submittedName>
        <fullName evidence="2">Uncharacterized protein</fullName>
    </submittedName>
</protein>
<accession>A0ABP1QPP1</accession>
<proteinExistence type="predicted"/>
<comment type="caution">
    <text evidence="2">The sequence shown here is derived from an EMBL/GenBank/DDBJ whole genome shotgun (WGS) entry which is preliminary data.</text>
</comment>
<reference evidence="2 3" key="1">
    <citation type="submission" date="2024-08" db="EMBL/GenBank/DDBJ databases">
        <authorList>
            <person name="Cucini C."/>
            <person name="Frati F."/>
        </authorList>
    </citation>
    <scope>NUCLEOTIDE SEQUENCE [LARGE SCALE GENOMIC DNA]</scope>
</reference>
<gene>
    <name evidence="2" type="ORF">ODALV1_LOCUS13685</name>
</gene>
<dbReference type="Proteomes" id="UP001642540">
    <property type="component" value="Unassembled WGS sequence"/>
</dbReference>
<evidence type="ECO:0000313" key="2">
    <source>
        <dbReference type="EMBL" id="CAL8109782.1"/>
    </source>
</evidence>
<sequence>MMESINWAMVKPQKKTRQFRNGTGSHGAGQKETRTTAPKLTFAKTVKIVHFDPESSTSTRFPEVAVPADGTRRSRRIRFIWRFFLCGSSRFSTDHAKSNLEAYEDKRQTISKTKK</sequence>